<keyword evidence="4" id="KW-1185">Reference proteome</keyword>
<evidence type="ECO:0000256" key="1">
    <source>
        <dbReference type="SAM" id="SignalP"/>
    </source>
</evidence>
<dbReference type="Gene3D" id="2.40.70.10">
    <property type="entry name" value="Acid Proteases"/>
    <property type="match status" value="1"/>
</dbReference>
<sequence>MKSLLAVLSLIALPVMAAEPTLYGRYEYIALPEIGGQVLKAKMDTGALTASLSARDIETFKRDGEDWVRFRLGTKDASNQVYEHKIARISKIKTRSEEDEEDNEVVAPTKRPVVDLELCLGNVKRTVEVNLTDRSSFNYPLLIGAKALREFGAAVNPARRFTADKPDC</sequence>
<dbReference type="Pfam" id="PF05618">
    <property type="entry name" value="Zn_protease"/>
    <property type="match status" value="1"/>
</dbReference>
<evidence type="ECO:0000259" key="2">
    <source>
        <dbReference type="Pfam" id="PF05618"/>
    </source>
</evidence>
<dbReference type="SUPFAM" id="SSF50630">
    <property type="entry name" value="Acid proteases"/>
    <property type="match status" value="1"/>
</dbReference>
<feature type="domain" description="Retropepsin-like aspartic endopeptidase" evidence="2">
    <location>
        <begin position="23"/>
        <end position="166"/>
    </location>
</feature>
<dbReference type="InterPro" id="IPR008503">
    <property type="entry name" value="Asp_endopeptidase"/>
</dbReference>
<keyword evidence="1" id="KW-0732">Signal</keyword>
<dbReference type="PANTHER" id="PTHR38037">
    <property type="entry name" value="ZN_PROTEASE DOMAIN-CONTAINING PROTEIN"/>
    <property type="match status" value="1"/>
</dbReference>
<reference evidence="4" key="1">
    <citation type="submission" date="2017-02" db="EMBL/GenBank/DDBJ databases">
        <authorList>
            <person name="Furmanczyk E.M."/>
        </authorList>
    </citation>
    <scope>NUCLEOTIDE SEQUENCE [LARGE SCALE GENOMIC DNA]</scope>
    <source>
        <strain evidence="4">AP3_22</strain>
    </source>
</reference>
<feature type="signal peptide" evidence="1">
    <location>
        <begin position="1"/>
        <end position="17"/>
    </location>
</feature>
<dbReference type="RefSeq" id="WP_103396770.1">
    <property type="nucleotide sequence ID" value="NZ_MUJK01000008.1"/>
</dbReference>
<organism evidence="3 4">
    <name type="scientific">Pseudomonas laurylsulfativorans</name>
    <dbReference type="NCBI Taxonomy" id="1943631"/>
    <lineage>
        <taxon>Bacteria</taxon>
        <taxon>Pseudomonadati</taxon>
        <taxon>Pseudomonadota</taxon>
        <taxon>Gammaproteobacteria</taxon>
        <taxon>Pseudomonadales</taxon>
        <taxon>Pseudomonadaceae</taxon>
        <taxon>Pseudomonas</taxon>
    </lineage>
</organism>
<proteinExistence type="predicted"/>
<evidence type="ECO:0000313" key="3">
    <source>
        <dbReference type="EMBL" id="POF40268.1"/>
    </source>
</evidence>
<comment type="caution">
    <text evidence="3">The sequence shown here is derived from an EMBL/GenBank/DDBJ whole genome shotgun (WGS) entry which is preliminary data.</text>
</comment>
<evidence type="ECO:0000313" key="4">
    <source>
        <dbReference type="Proteomes" id="UP000237440"/>
    </source>
</evidence>
<name>A0A2S3VJY3_9PSED</name>
<dbReference type="GO" id="GO:0016740">
    <property type="term" value="F:transferase activity"/>
    <property type="evidence" value="ECO:0007669"/>
    <property type="project" value="UniProtKB-KW"/>
</dbReference>
<dbReference type="PANTHER" id="PTHR38037:SF2">
    <property type="entry name" value="ATP-DEPENDENT ZINC PROTEASE DOMAIN-CONTAINING PROTEIN-RELATED"/>
    <property type="match status" value="1"/>
</dbReference>
<dbReference type="OrthoDB" id="8546610at2"/>
<dbReference type="AlphaFoldDB" id="A0A2S3VJY3"/>
<accession>A0A2S3VJY3</accession>
<gene>
    <name evidence="3" type="ORF">B0D71_22060</name>
</gene>
<dbReference type="InterPro" id="IPR021109">
    <property type="entry name" value="Peptidase_aspartic_dom_sf"/>
</dbReference>
<feature type="chain" id="PRO_5015486044" evidence="1">
    <location>
        <begin position="18"/>
        <end position="168"/>
    </location>
</feature>
<dbReference type="Proteomes" id="UP000237440">
    <property type="component" value="Unassembled WGS sequence"/>
</dbReference>
<keyword evidence="3" id="KW-0808">Transferase</keyword>
<protein>
    <submittedName>
        <fullName evidence="3">Ribosomal protein S6 glutaminyl transferase</fullName>
    </submittedName>
</protein>
<dbReference type="EMBL" id="MUJK01000008">
    <property type="protein sequence ID" value="POF40268.1"/>
    <property type="molecule type" value="Genomic_DNA"/>
</dbReference>